<dbReference type="RefSeq" id="WP_184100795.1">
    <property type="nucleotide sequence ID" value="NZ_JACHHN010000004.1"/>
</dbReference>
<dbReference type="AlphaFoldDB" id="A0A840RGF9"/>
<dbReference type="SUPFAM" id="SSF51197">
    <property type="entry name" value="Clavaminate synthase-like"/>
    <property type="match status" value="1"/>
</dbReference>
<evidence type="ECO:0000313" key="1">
    <source>
        <dbReference type="EMBL" id="MBB5191608.1"/>
    </source>
</evidence>
<dbReference type="InterPro" id="IPR008775">
    <property type="entry name" value="Phytyl_CoA_dOase-like"/>
</dbReference>
<dbReference type="Gene3D" id="2.60.120.620">
    <property type="entry name" value="q2cbj1_9rhob like domain"/>
    <property type="match status" value="1"/>
</dbReference>
<evidence type="ECO:0000313" key="2">
    <source>
        <dbReference type="Proteomes" id="UP000543030"/>
    </source>
</evidence>
<dbReference type="GO" id="GO:0016706">
    <property type="term" value="F:2-oxoglutarate-dependent dioxygenase activity"/>
    <property type="evidence" value="ECO:0007669"/>
    <property type="project" value="UniProtKB-ARBA"/>
</dbReference>
<proteinExistence type="predicted"/>
<protein>
    <recommendedName>
        <fullName evidence="3">Phytanoyl-CoA dioxygenase PhyH</fullName>
    </recommendedName>
</protein>
<accession>A0A840RGF9</accession>
<dbReference type="EMBL" id="JACHHN010000004">
    <property type="protein sequence ID" value="MBB5191608.1"/>
    <property type="molecule type" value="Genomic_DNA"/>
</dbReference>
<keyword evidence="2" id="KW-1185">Reference proteome</keyword>
<comment type="caution">
    <text evidence="1">The sequence shown here is derived from an EMBL/GenBank/DDBJ whole genome shotgun (WGS) entry which is preliminary data.</text>
</comment>
<sequence>MNQQSFYGGFAVERLRDPAFWQQLAPELHVGDADFWQAQTALELDETQLATLNERTIREGYFQTDPVDWQLPIARMGALIHTLRQMQIPPVLGFVYDEFWLVYVKMRPLLARILGDDYVTLPNMWAWHIDPAQNEHGWKPHRDRGRISLFEDGRPRILNIWLPLSDATPLNGCMYLVPADRDPTYNTPDEMSMQYQLNDIRALPAPAGSMLGWNQAVLHWGSHSAPRNVPPRISIGAEFQRSDTEAFSQPWLNPTAMPTFADRLLIIAAQFQRYRHHHPDDAGLAWLADNLAP</sequence>
<gene>
    <name evidence="1" type="ORF">HNQ50_002338</name>
</gene>
<organism evidence="1 2">
    <name type="scientific">Silvimonas terrae</name>
    <dbReference type="NCBI Taxonomy" id="300266"/>
    <lineage>
        <taxon>Bacteria</taxon>
        <taxon>Pseudomonadati</taxon>
        <taxon>Pseudomonadota</taxon>
        <taxon>Betaproteobacteria</taxon>
        <taxon>Neisseriales</taxon>
        <taxon>Chitinibacteraceae</taxon>
        <taxon>Silvimonas</taxon>
    </lineage>
</organism>
<evidence type="ECO:0008006" key="3">
    <source>
        <dbReference type="Google" id="ProtNLM"/>
    </source>
</evidence>
<dbReference type="Pfam" id="PF05721">
    <property type="entry name" value="PhyH"/>
    <property type="match status" value="1"/>
</dbReference>
<reference evidence="1 2" key="1">
    <citation type="submission" date="2020-08" db="EMBL/GenBank/DDBJ databases">
        <title>Genomic Encyclopedia of Type Strains, Phase IV (KMG-IV): sequencing the most valuable type-strain genomes for metagenomic binning, comparative biology and taxonomic classification.</title>
        <authorList>
            <person name="Goeker M."/>
        </authorList>
    </citation>
    <scope>NUCLEOTIDE SEQUENCE [LARGE SCALE GENOMIC DNA]</scope>
    <source>
        <strain evidence="1 2">DSM 18233</strain>
    </source>
</reference>
<dbReference type="Proteomes" id="UP000543030">
    <property type="component" value="Unassembled WGS sequence"/>
</dbReference>
<name>A0A840RGF9_9NEIS</name>